<evidence type="ECO:0000256" key="1">
    <source>
        <dbReference type="ARBA" id="ARBA00007730"/>
    </source>
</evidence>
<dbReference type="Pfam" id="PF05118">
    <property type="entry name" value="Asp_Arg_Hydrox"/>
    <property type="match status" value="1"/>
</dbReference>
<dbReference type="GO" id="GO:0051213">
    <property type="term" value="F:dioxygenase activity"/>
    <property type="evidence" value="ECO:0007669"/>
    <property type="project" value="UniProtKB-KW"/>
</dbReference>
<dbReference type="InterPro" id="IPR027443">
    <property type="entry name" value="IPNS-like_sf"/>
</dbReference>
<evidence type="ECO:0000256" key="3">
    <source>
        <dbReference type="ARBA" id="ARBA00023002"/>
    </source>
</evidence>
<dbReference type="InterPro" id="IPR051821">
    <property type="entry name" value="Asp/Asn_beta-hydroxylase"/>
</dbReference>
<dbReference type="PANTHER" id="PTHR46332:SF5">
    <property type="entry name" value="ASPARTATE BETA-HYDROXYLASE DOMAIN CONTAINING 2"/>
    <property type="match status" value="1"/>
</dbReference>
<sequence>MWNNQNKKELFYTTDDYPELKLVEENWSVICSEIPKIDLENMNQYKKRSRTAWNNKEADDLIKNLKSEWMQGWQGSSWYNFPLIYHGKIIQDEGKILCPKTIEILQKIPSIQIAGYSLLLPKSKLDVHTDETGKRNNSMAFNLLLTDNNANLYVDNLKHKHTLGKAIIFDSNIEHYADNQDNKIRVILYIDFKTDTLYGIKQKGIGLASQLGYPTVNVKLNNKIKCGMYTGNSEFGEVVIIVLKDNYAECHYKNYDSKLDNLDQIYIYNVQPIISEPNSIPDIYNKGCCSSEIKIA</sequence>
<protein>
    <submittedName>
        <fullName evidence="5">Aspartyl/asparaginyl beta-hydroxylase</fullName>
    </submittedName>
</protein>
<keyword evidence="3" id="KW-0560">Oxidoreductase</keyword>
<dbReference type="PANTHER" id="PTHR46332">
    <property type="entry name" value="ASPARTATE BETA-HYDROXYLASE DOMAIN-CONTAINING PROTEIN 2"/>
    <property type="match status" value="1"/>
</dbReference>
<organism evidence="5">
    <name type="scientific">Indivirus ILV1</name>
    <dbReference type="NCBI Taxonomy" id="1977633"/>
    <lineage>
        <taxon>Viruses</taxon>
        <taxon>Varidnaviria</taxon>
        <taxon>Bamfordvirae</taxon>
        <taxon>Nucleocytoviricota</taxon>
        <taxon>Megaviricetes</taxon>
        <taxon>Imitervirales</taxon>
        <taxon>Mimiviridae</taxon>
        <taxon>Klosneuvirinae</taxon>
        <taxon>Indivirus</taxon>
    </lineage>
</organism>
<dbReference type="Gene3D" id="2.60.120.330">
    <property type="entry name" value="B-lactam Antibiotic, Isopenicillin N Synthase, Chain"/>
    <property type="match status" value="1"/>
</dbReference>
<dbReference type="EMBL" id="KY684093">
    <property type="protein sequence ID" value="ARF10027.1"/>
    <property type="molecule type" value="Genomic_DNA"/>
</dbReference>
<evidence type="ECO:0000259" key="4">
    <source>
        <dbReference type="Pfam" id="PF05118"/>
    </source>
</evidence>
<comment type="similarity">
    <text evidence="1">Belongs to the aspartyl/asparaginyl beta-hydroxylase family.</text>
</comment>
<evidence type="ECO:0000256" key="2">
    <source>
        <dbReference type="ARBA" id="ARBA00022964"/>
    </source>
</evidence>
<proteinExistence type="inferred from homology"/>
<gene>
    <name evidence="5" type="ORF">Indivirus_9_4</name>
</gene>
<feature type="domain" description="Aspartyl/asparaginy/proline hydroxylase" evidence="4">
    <location>
        <begin position="24"/>
        <end position="193"/>
    </location>
</feature>
<name>A0A1V0SE75_9VIRU</name>
<evidence type="ECO:0000313" key="5">
    <source>
        <dbReference type="EMBL" id="ARF10027.1"/>
    </source>
</evidence>
<reference evidence="5" key="1">
    <citation type="journal article" date="2017" name="Science">
        <title>Giant viruses with an expanded complement of translation system components.</title>
        <authorList>
            <person name="Schulz F."/>
            <person name="Yutin N."/>
            <person name="Ivanova N.N."/>
            <person name="Ortega D.R."/>
            <person name="Lee T.K."/>
            <person name="Vierheilig J."/>
            <person name="Daims H."/>
            <person name="Horn M."/>
            <person name="Wagner M."/>
            <person name="Jensen G.J."/>
            <person name="Kyrpides N.C."/>
            <person name="Koonin E.V."/>
            <person name="Woyke T."/>
        </authorList>
    </citation>
    <scope>NUCLEOTIDE SEQUENCE</scope>
    <source>
        <strain evidence="5">ILV1</strain>
    </source>
</reference>
<keyword evidence="2" id="KW-0223">Dioxygenase</keyword>
<accession>A0A1V0SE75</accession>
<dbReference type="InterPro" id="IPR007803">
    <property type="entry name" value="Asp/Arg/Pro-Hydrxlase"/>
</dbReference>